<dbReference type="SUPFAM" id="SSF56112">
    <property type="entry name" value="Protein kinase-like (PK-like)"/>
    <property type="match status" value="1"/>
</dbReference>
<keyword evidence="7" id="KW-0418">Kinase</keyword>
<dbReference type="GO" id="GO:0005737">
    <property type="term" value="C:cytoplasm"/>
    <property type="evidence" value="ECO:0007669"/>
    <property type="project" value="TreeGrafter"/>
</dbReference>
<dbReference type="SMART" id="SM00220">
    <property type="entry name" value="S_TKc"/>
    <property type="match status" value="1"/>
</dbReference>
<evidence type="ECO:0000256" key="11">
    <source>
        <dbReference type="ARBA" id="ARBA00048679"/>
    </source>
</evidence>
<evidence type="ECO:0000313" key="16">
    <source>
        <dbReference type="EMBL" id="CAE1284232.1"/>
    </source>
</evidence>
<keyword evidence="3" id="KW-0963">Cytoplasm</keyword>
<evidence type="ECO:0000256" key="6">
    <source>
        <dbReference type="ARBA" id="ARBA00022741"/>
    </source>
</evidence>
<evidence type="ECO:0000256" key="10">
    <source>
        <dbReference type="ARBA" id="ARBA00047899"/>
    </source>
</evidence>
<evidence type="ECO:0000256" key="4">
    <source>
        <dbReference type="ARBA" id="ARBA00022527"/>
    </source>
</evidence>
<keyword evidence="8 13" id="KW-0067">ATP-binding</keyword>
<dbReference type="PANTHER" id="PTHR22983">
    <property type="entry name" value="PROTEIN KINASE RELATED"/>
    <property type="match status" value="1"/>
</dbReference>
<comment type="catalytic activity">
    <reaction evidence="11">
        <text>L-seryl-[protein] + ATP = O-phospho-L-seryl-[protein] + ADP + H(+)</text>
        <dbReference type="Rhea" id="RHEA:17989"/>
        <dbReference type="Rhea" id="RHEA-COMP:9863"/>
        <dbReference type="Rhea" id="RHEA-COMP:11604"/>
        <dbReference type="ChEBI" id="CHEBI:15378"/>
        <dbReference type="ChEBI" id="CHEBI:29999"/>
        <dbReference type="ChEBI" id="CHEBI:30616"/>
        <dbReference type="ChEBI" id="CHEBI:83421"/>
        <dbReference type="ChEBI" id="CHEBI:456216"/>
        <dbReference type="EC" id="2.7.11.1"/>
    </reaction>
</comment>
<dbReference type="PROSITE" id="PS00107">
    <property type="entry name" value="PROTEIN_KINASE_ATP"/>
    <property type="match status" value="1"/>
</dbReference>
<comment type="catalytic activity">
    <reaction evidence="10">
        <text>L-threonyl-[protein] + ATP = O-phospho-L-threonyl-[protein] + ADP + H(+)</text>
        <dbReference type="Rhea" id="RHEA:46608"/>
        <dbReference type="Rhea" id="RHEA-COMP:11060"/>
        <dbReference type="Rhea" id="RHEA-COMP:11605"/>
        <dbReference type="ChEBI" id="CHEBI:15378"/>
        <dbReference type="ChEBI" id="CHEBI:30013"/>
        <dbReference type="ChEBI" id="CHEBI:30616"/>
        <dbReference type="ChEBI" id="CHEBI:61977"/>
        <dbReference type="ChEBI" id="CHEBI:456216"/>
        <dbReference type="EC" id="2.7.11.1"/>
    </reaction>
</comment>
<feature type="domain" description="Protein kinase" evidence="15">
    <location>
        <begin position="4"/>
        <end position="254"/>
    </location>
</feature>
<dbReference type="GO" id="GO:0004674">
    <property type="term" value="F:protein serine/threonine kinase activity"/>
    <property type="evidence" value="ECO:0007669"/>
    <property type="project" value="UniProtKB-KW"/>
</dbReference>
<keyword evidence="9" id="KW-0206">Cytoskeleton</keyword>
<dbReference type="GO" id="GO:0005524">
    <property type="term" value="F:ATP binding"/>
    <property type="evidence" value="ECO:0007669"/>
    <property type="project" value="UniProtKB-UniRule"/>
</dbReference>
<evidence type="ECO:0000256" key="1">
    <source>
        <dbReference type="ARBA" id="ARBA00004245"/>
    </source>
</evidence>
<dbReference type="OrthoDB" id="266718at2759"/>
<name>A0A812CVX2_ACAPH</name>
<dbReference type="FunFam" id="3.30.200.20:FF:000042">
    <property type="entry name" value="Aurora kinase A"/>
    <property type="match status" value="1"/>
</dbReference>
<keyword evidence="14" id="KW-0812">Transmembrane</keyword>
<dbReference type="PANTHER" id="PTHR22983:SF6">
    <property type="entry name" value="SERINE_THREONINE-PROTEIN KINASE 36"/>
    <property type="match status" value="1"/>
</dbReference>
<evidence type="ECO:0000256" key="8">
    <source>
        <dbReference type="ARBA" id="ARBA00022840"/>
    </source>
</evidence>
<reference evidence="16" key="1">
    <citation type="submission" date="2021-01" db="EMBL/GenBank/DDBJ databases">
        <authorList>
            <person name="Li R."/>
            <person name="Bekaert M."/>
        </authorList>
    </citation>
    <scope>NUCLEOTIDE SEQUENCE</scope>
    <source>
        <strain evidence="16">Farmed</strain>
    </source>
</reference>
<evidence type="ECO:0000256" key="2">
    <source>
        <dbReference type="ARBA" id="ARBA00012513"/>
    </source>
</evidence>
<keyword evidence="5 16" id="KW-0808">Transferase</keyword>
<dbReference type="FunFam" id="1.10.510.10:FF:000292">
    <property type="entry name" value="Serine/threonine-protein kinase 36"/>
    <property type="match status" value="1"/>
</dbReference>
<accession>A0A812CVX2</accession>
<dbReference type="InterPro" id="IPR017441">
    <property type="entry name" value="Protein_kinase_ATP_BS"/>
</dbReference>
<organism evidence="16 17">
    <name type="scientific">Acanthosepion pharaonis</name>
    <name type="common">Pharaoh cuttlefish</name>
    <name type="synonym">Sepia pharaonis</name>
    <dbReference type="NCBI Taxonomy" id="158019"/>
    <lineage>
        <taxon>Eukaryota</taxon>
        <taxon>Metazoa</taxon>
        <taxon>Spiralia</taxon>
        <taxon>Lophotrochozoa</taxon>
        <taxon>Mollusca</taxon>
        <taxon>Cephalopoda</taxon>
        <taxon>Coleoidea</taxon>
        <taxon>Decapodiformes</taxon>
        <taxon>Sepiida</taxon>
        <taxon>Sepiina</taxon>
        <taxon>Sepiidae</taxon>
        <taxon>Acanthosepion</taxon>
    </lineage>
</organism>
<evidence type="ECO:0000256" key="12">
    <source>
        <dbReference type="ARBA" id="ARBA00075375"/>
    </source>
</evidence>
<evidence type="ECO:0000259" key="15">
    <source>
        <dbReference type="PROSITE" id="PS50011"/>
    </source>
</evidence>
<protein>
    <recommendedName>
        <fullName evidence="2">non-specific serine/threonine protein kinase</fullName>
        <ecNumber evidence="2">2.7.11.1</ecNumber>
    </recommendedName>
    <alternativeName>
        <fullName evidence="12">Fused homolog</fullName>
    </alternativeName>
</protein>
<evidence type="ECO:0000256" key="3">
    <source>
        <dbReference type="ARBA" id="ARBA00022490"/>
    </source>
</evidence>
<dbReference type="EC" id="2.7.11.1" evidence="2"/>
<evidence type="ECO:0000256" key="13">
    <source>
        <dbReference type="PROSITE-ProRule" id="PRU10141"/>
    </source>
</evidence>
<feature type="binding site" evidence="13">
    <location>
        <position position="33"/>
    </location>
    <ligand>
        <name>ATP</name>
        <dbReference type="ChEBI" id="CHEBI:30616"/>
    </ligand>
</feature>
<dbReference type="CDD" id="cd14002">
    <property type="entry name" value="STKc_STK36"/>
    <property type="match status" value="1"/>
</dbReference>
<dbReference type="AlphaFoldDB" id="A0A812CVX2"/>
<keyword evidence="6 13" id="KW-0547">Nucleotide-binding</keyword>
<dbReference type="PROSITE" id="PS00108">
    <property type="entry name" value="PROTEIN_KINASE_ST"/>
    <property type="match status" value="1"/>
</dbReference>
<dbReference type="InterPro" id="IPR011009">
    <property type="entry name" value="Kinase-like_dom_sf"/>
</dbReference>
<evidence type="ECO:0000256" key="7">
    <source>
        <dbReference type="ARBA" id="ARBA00022777"/>
    </source>
</evidence>
<gene>
    <name evidence="16" type="ORF">SPHA_44617</name>
</gene>
<dbReference type="Proteomes" id="UP000597762">
    <property type="component" value="Unassembled WGS sequence"/>
</dbReference>
<dbReference type="EMBL" id="CAHIKZ030002280">
    <property type="protein sequence ID" value="CAE1284232.1"/>
    <property type="molecule type" value="Genomic_DNA"/>
</dbReference>
<keyword evidence="14" id="KW-1133">Transmembrane helix</keyword>
<feature type="transmembrane region" description="Helical" evidence="14">
    <location>
        <begin position="642"/>
        <end position="667"/>
    </location>
</feature>
<feature type="transmembrane region" description="Helical" evidence="14">
    <location>
        <begin position="607"/>
        <end position="630"/>
    </location>
</feature>
<dbReference type="GO" id="GO:0005856">
    <property type="term" value="C:cytoskeleton"/>
    <property type="evidence" value="ECO:0007669"/>
    <property type="project" value="UniProtKB-SubCell"/>
</dbReference>
<feature type="transmembrane region" description="Helical" evidence="14">
    <location>
        <begin position="673"/>
        <end position="691"/>
    </location>
</feature>
<dbReference type="Gene3D" id="1.10.510.10">
    <property type="entry name" value="Transferase(Phosphotransferase) domain 1"/>
    <property type="match status" value="1"/>
</dbReference>
<dbReference type="Pfam" id="PF00069">
    <property type="entry name" value="Pkinase"/>
    <property type="match status" value="1"/>
</dbReference>
<proteinExistence type="predicted"/>
<evidence type="ECO:0000313" key="17">
    <source>
        <dbReference type="Proteomes" id="UP000597762"/>
    </source>
</evidence>
<sequence>MENYHILGCIGEGSYGKVYRGQRKYSANVVALKFIPKIGKSERELRGLRQEIEIMRNLQHENIVQMLDSFETEEELVVVMDYADGELYQILEDDGTLPEDQVRLIACQLVSALYYLHSHRILHRDMKPQNILLAKGEKVKLCDFGFARAMSFDTLVLTSVKGTPLYMAPEIVEEHPYDHTADLWALGCILYELYTGMPPFYTNNIFQLASLIVKDPVRWPKDMSPVFKDFLQGLLAKNSKNRLSWPHLLTHEFVVDGVKALDEDYQLPSPFTQPLSASMVLMKEQQIKDKTRPPGVPKMLAKARKKAMQAKKQGSVIASAQKYIWDNADSNAPDQKDNNKNQNEVENCSLTLQSHNGGKDHPRSEGENQLNVMKISDCKSTIESVILETEDADSDEEWQGIIEKTERDDYVDNALILLQDDRFQRKLESRLDTGYKQVLDGMLEGASRFRTALRVTTNLVTLKCDISLITNFCSSVAIPSFLLKTITAILECTDVKKQPWCEQIFRDLVLALNGYFSSEIGWSDRLEKERVEEYQNAAIQFVNLIPKLVNLQFDEEKKIHQQTFLCLQYLCEVMDRNKMFISHNFYSSLSSKSSQTLNCLCIICSCLFHLFPSITLSISLTFLFCSFLFLSPTISVLLSFSLFPLVSLPNSLQISILFLSFFASVSIKLPACLPSPFLFISLYVSLSFLMFPSMTLPVFLHFNLSLCLSLLLFPLNSLPLPIYLLPPFPCLSPLPFSIYLPVCLSVFPHVFHQ</sequence>
<dbReference type="GO" id="GO:0007224">
    <property type="term" value="P:smoothened signaling pathway"/>
    <property type="evidence" value="ECO:0007669"/>
    <property type="project" value="TreeGrafter"/>
</dbReference>
<dbReference type="InterPro" id="IPR000719">
    <property type="entry name" value="Prot_kinase_dom"/>
</dbReference>
<evidence type="ECO:0000256" key="9">
    <source>
        <dbReference type="ARBA" id="ARBA00023212"/>
    </source>
</evidence>
<comment type="caution">
    <text evidence="16">The sequence shown here is derived from an EMBL/GenBank/DDBJ whole genome shotgun (WGS) entry which is preliminary data.</text>
</comment>
<comment type="subcellular location">
    <subcellularLocation>
        <location evidence="1">Cytoplasm</location>
        <location evidence="1">Cytoskeleton</location>
    </subcellularLocation>
</comment>
<evidence type="ECO:0000256" key="14">
    <source>
        <dbReference type="SAM" id="Phobius"/>
    </source>
</evidence>
<keyword evidence="4" id="KW-0723">Serine/threonine-protein kinase</keyword>
<dbReference type="PROSITE" id="PS50011">
    <property type="entry name" value="PROTEIN_KINASE_DOM"/>
    <property type="match status" value="1"/>
</dbReference>
<evidence type="ECO:0000256" key="5">
    <source>
        <dbReference type="ARBA" id="ARBA00022679"/>
    </source>
</evidence>
<keyword evidence="17" id="KW-1185">Reference proteome</keyword>
<keyword evidence="14" id="KW-0472">Membrane</keyword>
<dbReference type="InterPro" id="IPR008271">
    <property type="entry name" value="Ser/Thr_kinase_AS"/>
</dbReference>